<sequence>KYEGPKPCSGTVLEKGTLRLGSLVDIRGNQSFQWRHWGCTTAKLIENMKKELTEAEDLDGFDDITPENQEKIRKAWEEGHVADEDIPDSARKPPKDAEGGDDEKPKKRAAAKKQPIKEVDSGADDDEDEKPKKKARTTKKAKVQAQINNRANTDFGISGC</sequence>
<evidence type="ECO:0000259" key="7">
    <source>
        <dbReference type="PROSITE" id="PS50064"/>
    </source>
</evidence>
<feature type="region of interest" description="Disordered" evidence="6">
    <location>
        <begin position="55"/>
        <end position="160"/>
    </location>
</feature>
<evidence type="ECO:0000256" key="6">
    <source>
        <dbReference type="SAM" id="MobiDB-lite"/>
    </source>
</evidence>
<keyword evidence="5" id="KW-0539">Nucleus</keyword>
<dbReference type="SUPFAM" id="SSF57716">
    <property type="entry name" value="Glucocorticoid receptor-like (DNA-binding domain)"/>
    <property type="match status" value="1"/>
</dbReference>
<name>A0A165ZR46_9AGAM</name>
<proteinExistence type="predicted"/>
<evidence type="ECO:0000256" key="4">
    <source>
        <dbReference type="ARBA" id="ARBA00022833"/>
    </source>
</evidence>
<comment type="subcellular location">
    <subcellularLocation>
        <location evidence="1">Nucleus</location>
    </subcellularLocation>
</comment>
<gene>
    <name evidence="8" type="ORF">SISSUDRAFT_991701</name>
</gene>
<evidence type="ECO:0000256" key="5">
    <source>
        <dbReference type="ARBA" id="ARBA00023242"/>
    </source>
</evidence>
<keyword evidence="2" id="KW-0479">Metal-binding</keyword>
<reference evidence="8 9" key="1">
    <citation type="journal article" date="2016" name="Mol. Biol. Evol.">
        <title>Comparative Genomics of Early-Diverging Mushroom-Forming Fungi Provides Insights into the Origins of Lignocellulose Decay Capabilities.</title>
        <authorList>
            <person name="Nagy L.G."/>
            <person name="Riley R."/>
            <person name="Tritt A."/>
            <person name="Adam C."/>
            <person name="Daum C."/>
            <person name="Floudas D."/>
            <person name="Sun H."/>
            <person name="Yadav J.S."/>
            <person name="Pangilinan J."/>
            <person name="Larsson K.H."/>
            <person name="Matsuura K."/>
            <person name="Barry K."/>
            <person name="Labutti K."/>
            <person name="Kuo R."/>
            <person name="Ohm R.A."/>
            <person name="Bhattacharya S.S."/>
            <person name="Shirouzu T."/>
            <person name="Yoshinaga Y."/>
            <person name="Martin F.M."/>
            <person name="Grigoriev I.V."/>
            <person name="Hibbett D.S."/>
        </authorList>
    </citation>
    <scope>NUCLEOTIDE SEQUENCE [LARGE SCALE GENOMIC DNA]</scope>
    <source>
        <strain evidence="8 9">HHB10207 ss-3</strain>
    </source>
</reference>
<dbReference type="SMART" id="SM01336">
    <property type="entry name" value="zf-PARP"/>
    <property type="match status" value="1"/>
</dbReference>
<dbReference type="GO" id="GO:0008270">
    <property type="term" value="F:zinc ion binding"/>
    <property type="evidence" value="ECO:0007669"/>
    <property type="project" value="UniProtKB-KW"/>
</dbReference>
<evidence type="ECO:0000313" key="9">
    <source>
        <dbReference type="Proteomes" id="UP000076798"/>
    </source>
</evidence>
<organism evidence="8 9">
    <name type="scientific">Sistotremastrum suecicum HHB10207 ss-3</name>
    <dbReference type="NCBI Taxonomy" id="1314776"/>
    <lineage>
        <taxon>Eukaryota</taxon>
        <taxon>Fungi</taxon>
        <taxon>Dikarya</taxon>
        <taxon>Basidiomycota</taxon>
        <taxon>Agaricomycotina</taxon>
        <taxon>Agaricomycetes</taxon>
        <taxon>Sistotremastrales</taxon>
        <taxon>Sistotremastraceae</taxon>
        <taxon>Sistotremastrum</taxon>
    </lineage>
</organism>
<feature type="compositionally biased region" description="Basic and acidic residues" evidence="6">
    <location>
        <begin position="68"/>
        <end position="105"/>
    </location>
</feature>
<dbReference type="Pfam" id="PF00645">
    <property type="entry name" value="zf-PARP"/>
    <property type="match status" value="1"/>
</dbReference>
<accession>A0A165ZR46</accession>
<dbReference type="PROSITE" id="PS50064">
    <property type="entry name" value="ZF_PARP_2"/>
    <property type="match status" value="1"/>
</dbReference>
<keyword evidence="3" id="KW-0863">Zinc-finger</keyword>
<dbReference type="STRING" id="1314776.A0A165ZR46"/>
<feature type="non-terminal residue" evidence="8">
    <location>
        <position position="1"/>
    </location>
</feature>
<evidence type="ECO:0000313" key="8">
    <source>
        <dbReference type="EMBL" id="KZT34554.1"/>
    </source>
</evidence>
<dbReference type="GO" id="GO:0005634">
    <property type="term" value="C:nucleus"/>
    <property type="evidence" value="ECO:0007669"/>
    <property type="project" value="UniProtKB-SubCell"/>
</dbReference>
<dbReference type="Gene3D" id="3.30.1740.10">
    <property type="entry name" value="Zinc finger, PARP-type"/>
    <property type="match status" value="1"/>
</dbReference>
<dbReference type="OrthoDB" id="429950at2759"/>
<keyword evidence="4" id="KW-0862">Zinc</keyword>
<feature type="compositionally biased region" description="Acidic residues" evidence="6">
    <location>
        <begin position="55"/>
        <end position="65"/>
    </location>
</feature>
<feature type="compositionally biased region" description="Basic residues" evidence="6">
    <location>
        <begin position="132"/>
        <end position="142"/>
    </location>
</feature>
<dbReference type="AlphaFoldDB" id="A0A165ZR46"/>
<dbReference type="GO" id="GO:0003677">
    <property type="term" value="F:DNA binding"/>
    <property type="evidence" value="ECO:0007669"/>
    <property type="project" value="InterPro"/>
</dbReference>
<keyword evidence="9" id="KW-1185">Reference proteome</keyword>
<evidence type="ECO:0000256" key="1">
    <source>
        <dbReference type="ARBA" id="ARBA00004123"/>
    </source>
</evidence>
<evidence type="ECO:0000256" key="2">
    <source>
        <dbReference type="ARBA" id="ARBA00022723"/>
    </source>
</evidence>
<dbReference type="InterPro" id="IPR036957">
    <property type="entry name" value="Znf_PARP_sf"/>
</dbReference>
<evidence type="ECO:0000256" key="3">
    <source>
        <dbReference type="ARBA" id="ARBA00022771"/>
    </source>
</evidence>
<dbReference type="EMBL" id="KV428176">
    <property type="protein sequence ID" value="KZT34554.1"/>
    <property type="molecule type" value="Genomic_DNA"/>
</dbReference>
<protein>
    <submittedName>
        <fullName evidence="8">Zf-PARP-domain-containing protein</fullName>
    </submittedName>
</protein>
<dbReference type="Proteomes" id="UP000076798">
    <property type="component" value="Unassembled WGS sequence"/>
</dbReference>
<feature type="domain" description="PARP-type" evidence="7">
    <location>
        <begin position="33"/>
        <end position="80"/>
    </location>
</feature>
<dbReference type="InterPro" id="IPR001510">
    <property type="entry name" value="Znf_PARP"/>
</dbReference>